<protein>
    <recommendedName>
        <fullName evidence="3">YkuS family protein</fullName>
    </recommendedName>
</protein>
<accession>A0A1E3L628</accession>
<evidence type="ECO:0000313" key="1">
    <source>
        <dbReference type="EMBL" id="ODP28430.1"/>
    </source>
</evidence>
<evidence type="ECO:0008006" key="3">
    <source>
        <dbReference type="Google" id="ProtNLM"/>
    </source>
</evidence>
<evidence type="ECO:0000313" key="2">
    <source>
        <dbReference type="Proteomes" id="UP000094578"/>
    </source>
</evidence>
<comment type="caution">
    <text evidence="1">The sequence shown here is derived from an EMBL/GenBank/DDBJ whole genome shotgun (WGS) entry which is preliminary data.</text>
</comment>
<reference evidence="1 2" key="1">
    <citation type="submission" date="2016-08" db="EMBL/GenBank/DDBJ databases">
        <title>Genome sequencing of Paenibacillus sp. TI45-13ar, isolated from Korean traditional nuruk.</title>
        <authorList>
            <person name="Kim S.-J."/>
        </authorList>
    </citation>
    <scope>NUCLEOTIDE SEQUENCE [LARGE SCALE GENOMIC DNA]</scope>
    <source>
        <strain evidence="1 2">TI45-13ar</strain>
    </source>
</reference>
<dbReference type="AlphaFoldDB" id="A0A1E3L628"/>
<organism evidence="1 2">
    <name type="scientific">Paenibacillus nuruki</name>
    <dbReference type="NCBI Taxonomy" id="1886670"/>
    <lineage>
        <taxon>Bacteria</taxon>
        <taxon>Bacillati</taxon>
        <taxon>Bacillota</taxon>
        <taxon>Bacilli</taxon>
        <taxon>Bacillales</taxon>
        <taxon>Paenibacillaceae</taxon>
        <taxon>Paenibacillus</taxon>
    </lineage>
</organism>
<dbReference type="InterPro" id="IPR005370">
    <property type="entry name" value="UPF0180"/>
</dbReference>
<gene>
    <name evidence="1" type="ORF">PTI45_02180</name>
</gene>
<dbReference type="Pfam" id="PF03698">
    <property type="entry name" value="UPF0180"/>
    <property type="match status" value="1"/>
</dbReference>
<keyword evidence="2" id="KW-1185">Reference proteome</keyword>
<dbReference type="EMBL" id="MDER01000038">
    <property type="protein sequence ID" value="ODP28430.1"/>
    <property type="molecule type" value="Genomic_DNA"/>
</dbReference>
<name>A0A1E3L628_9BACL</name>
<proteinExistence type="predicted"/>
<dbReference type="Proteomes" id="UP000094578">
    <property type="component" value="Unassembled WGS sequence"/>
</dbReference>
<sequence>MAKIAVEKPFDDIKEVLEGKGHQVDLVNSDQELKGYDVGVVRVQNDSDTGLYDFPIVSVEGASIEEVVAQVERYIELSK</sequence>
<dbReference type="PATRIC" id="fig|1886670.3.peg.2220"/>
<dbReference type="RefSeq" id="WP_069327605.1">
    <property type="nucleotide sequence ID" value="NZ_MDER01000038.1"/>
</dbReference>